<accession>A0ABD1Z0L0</accession>
<keyword evidence="2" id="KW-0732">Signal</keyword>
<proteinExistence type="predicted"/>
<dbReference type="Proteomes" id="UP001605036">
    <property type="component" value="Unassembled WGS sequence"/>
</dbReference>
<dbReference type="InterPro" id="IPR053213">
    <property type="entry name" value="RLP29"/>
</dbReference>
<dbReference type="PANTHER" id="PTHR48009">
    <property type="entry name" value="LEUCINE-RICH REPEAT (LRR) FAMILY PROTEIN"/>
    <property type="match status" value="1"/>
</dbReference>
<dbReference type="PANTHER" id="PTHR48009:SF4">
    <property type="entry name" value="LEUCINE-RICH REPEAT (LRR) FAMILY PROTEIN"/>
    <property type="match status" value="1"/>
</dbReference>
<evidence type="ECO:0000256" key="2">
    <source>
        <dbReference type="ARBA" id="ARBA00022729"/>
    </source>
</evidence>
<dbReference type="Pfam" id="PF13855">
    <property type="entry name" value="LRR_8"/>
    <property type="match status" value="1"/>
</dbReference>
<keyword evidence="6" id="KW-1185">Reference proteome</keyword>
<evidence type="ECO:0000313" key="5">
    <source>
        <dbReference type="EMBL" id="KAL2641245.1"/>
    </source>
</evidence>
<organism evidence="5 6">
    <name type="scientific">Riccia fluitans</name>
    <dbReference type="NCBI Taxonomy" id="41844"/>
    <lineage>
        <taxon>Eukaryota</taxon>
        <taxon>Viridiplantae</taxon>
        <taxon>Streptophyta</taxon>
        <taxon>Embryophyta</taxon>
        <taxon>Marchantiophyta</taxon>
        <taxon>Marchantiopsida</taxon>
        <taxon>Marchantiidae</taxon>
        <taxon>Marchantiales</taxon>
        <taxon>Ricciaceae</taxon>
        <taxon>Riccia</taxon>
    </lineage>
</organism>
<evidence type="ECO:0000256" key="3">
    <source>
        <dbReference type="ARBA" id="ARBA00022737"/>
    </source>
</evidence>
<evidence type="ECO:0000313" key="6">
    <source>
        <dbReference type="Proteomes" id="UP001605036"/>
    </source>
</evidence>
<dbReference type="SMART" id="SM00369">
    <property type="entry name" value="LRR_TYP"/>
    <property type="match status" value="2"/>
</dbReference>
<evidence type="ECO:0000256" key="4">
    <source>
        <dbReference type="ARBA" id="ARBA00023180"/>
    </source>
</evidence>
<reference evidence="5 6" key="1">
    <citation type="submission" date="2024-09" db="EMBL/GenBank/DDBJ databases">
        <title>Chromosome-scale assembly of Riccia fluitans.</title>
        <authorList>
            <person name="Paukszto L."/>
            <person name="Sawicki J."/>
            <person name="Karawczyk K."/>
            <person name="Piernik-Szablinska J."/>
            <person name="Szczecinska M."/>
            <person name="Mazdziarz M."/>
        </authorList>
    </citation>
    <scope>NUCLEOTIDE SEQUENCE [LARGE SCALE GENOMIC DNA]</scope>
    <source>
        <strain evidence="5">Rf_01</strain>
        <tissue evidence="5">Aerial parts of the thallus</tissue>
    </source>
</reference>
<comment type="caution">
    <text evidence="5">The sequence shown here is derived from an EMBL/GenBank/DDBJ whole genome shotgun (WGS) entry which is preliminary data.</text>
</comment>
<dbReference type="Pfam" id="PF00560">
    <property type="entry name" value="LRR_1"/>
    <property type="match status" value="2"/>
</dbReference>
<keyword evidence="3" id="KW-0677">Repeat</keyword>
<name>A0ABD1Z0L0_9MARC</name>
<dbReference type="InterPro" id="IPR001611">
    <property type="entry name" value="Leu-rich_rpt"/>
</dbReference>
<dbReference type="EMBL" id="JBHFFA010000002">
    <property type="protein sequence ID" value="KAL2641245.1"/>
    <property type="molecule type" value="Genomic_DNA"/>
</dbReference>
<dbReference type="SUPFAM" id="SSF52058">
    <property type="entry name" value="L domain-like"/>
    <property type="match status" value="1"/>
</dbReference>
<evidence type="ECO:0000256" key="1">
    <source>
        <dbReference type="ARBA" id="ARBA00022614"/>
    </source>
</evidence>
<dbReference type="FunFam" id="3.80.10.10:FF:000041">
    <property type="entry name" value="LRR receptor-like serine/threonine-protein kinase ERECTA"/>
    <property type="match status" value="1"/>
</dbReference>
<dbReference type="InterPro" id="IPR032675">
    <property type="entry name" value="LRR_dom_sf"/>
</dbReference>
<protein>
    <submittedName>
        <fullName evidence="5">Uncharacterized protein</fullName>
    </submittedName>
</protein>
<dbReference type="InterPro" id="IPR003591">
    <property type="entry name" value="Leu-rich_rpt_typical-subtyp"/>
</dbReference>
<sequence length="383" mass="41459">MPNTFGKLKKLEELKLFYISFSGSLSLSEEELHQELDSGLGYTMTFSNINPASIPTTFCQLKTLRTLVLTSFRLNGKIPECLCKLGQLKDLDLNGNDLKGRIPDCINWKCGALQGLGLANNSLSGAIPASLGNLVELNSLDLKFNSLTRIPSELGKLAKISALGISNNQLHGKLPPEIGNCGNQGYGASIEVSNNKLSVTGGFPLSLAMVGDVDVSYNRLPDPEPVGTSPADPGIFYLRLSHNLFSGSPPSWLENLVTTPSNLEMFENKFTGPVLAYLFSASNAYGNLNSSHNWFTGPLPSITTSTVSSIDLSHNRMSGSVTSDFFGALLNTTYLMDLSFNRLTGPLPENSGDFQMMYYMDLSDKKLSGEVPDTIEKMQTLSA</sequence>
<keyword evidence="4" id="KW-0325">Glycoprotein</keyword>
<gene>
    <name evidence="5" type="ORF">R1flu_008832</name>
</gene>
<dbReference type="Gene3D" id="3.80.10.10">
    <property type="entry name" value="Ribonuclease Inhibitor"/>
    <property type="match status" value="3"/>
</dbReference>
<keyword evidence="1" id="KW-0433">Leucine-rich repeat</keyword>
<dbReference type="AlphaFoldDB" id="A0ABD1Z0L0"/>